<evidence type="ECO:0000313" key="7">
    <source>
        <dbReference type="Proteomes" id="UP000257045"/>
    </source>
</evidence>
<dbReference type="AlphaFoldDB" id="A0A3D8IWQ0"/>
<comment type="subcellular location">
    <subcellularLocation>
        <location evidence="1">Periplasm</location>
    </subcellularLocation>
</comment>
<dbReference type="GO" id="GO:0042597">
    <property type="term" value="C:periplasmic space"/>
    <property type="evidence" value="ECO:0007669"/>
    <property type="project" value="UniProtKB-SubCell"/>
</dbReference>
<sequence>MKKIALFTALIGAFLNAEVYVYGPGGPAPVLKELASMYEQKSGEKVIITAGPASAWMDEAKAKADIIFSGNSAMMDTFVSKLGGKISAEKIKVLNIREAGIIVRPKNPKKIKNFKDLLRKDVKIMVVNGAGQVGLYEDMALKHGKRENLVALRKNIKVFAPNSKSAVESWNNDPSIDALIIWKHWANTIGKDKAEFVRSGKSSVIYRASEIVVTNDSPNAQSAENFINFIQSKEAQKVWEEKGWIENK</sequence>
<comment type="caution">
    <text evidence="6">The sequence shown here is derived from an EMBL/GenBank/DDBJ whole genome shotgun (WGS) entry which is preliminary data.</text>
</comment>
<dbReference type="GO" id="GO:0140104">
    <property type="term" value="F:molecular carrier activity"/>
    <property type="evidence" value="ECO:0007669"/>
    <property type="project" value="InterPro"/>
</dbReference>
<organism evidence="6 7">
    <name type="scientific">Helicobacter brantae</name>
    <dbReference type="NCBI Taxonomy" id="375927"/>
    <lineage>
        <taxon>Bacteria</taxon>
        <taxon>Pseudomonadati</taxon>
        <taxon>Campylobacterota</taxon>
        <taxon>Epsilonproteobacteria</taxon>
        <taxon>Campylobacterales</taxon>
        <taxon>Helicobacteraceae</taxon>
        <taxon>Helicobacter</taxon>
    </lineage>
</organism>
<proteinExistence type="inferred from homology"/>
<keyword evidence="5" id="KW-0574">Periplasm</keyword>
<gene>
    <name evidence="6" type="ORF">CQA58_06930</name>
</gene>
<dbReference type="PANTHER" id="PTHR30368">
    <property type="entry name" value="SULFATE-BINDING PROTEIN"/>
    <property type="match status" value="1"/>
</dbReference>
<dbReference type="OrthoDB" id="9802127at2"/>
<protein>
    <recommendedName>
        <fullName evidence="8">ABC transporter substrate-binding protein</fullName>
    </recommendedName>
</protein>
<evidence type="ECO:0008006" key="8">
    <source>
        <dbReference type="Google" id="ProtNLM"/>
    </source>
</evidence>
<dbReference type="PANTHER" id="PTHR30368:SF2">
    <property type="entry name" value="SULFATE-BINDING PROTEIN"/>
    <property type="match status" value="1"/>
</dbReference>
<dbReference type="EMBL" id="NXLV01000015">
    <property type="protein sequence ID" value="RDU69386.1"/>
    <property type="molecule type" value="Genomic_DNA"/>
</dbReference>
<evidence type="ECO:0000256" key="1">
    <source>
        <dbReference type="ARBA" id="ARBA00004418"/>
    </source>
</evidence>
<dbReference type="Pfam" id="PF13531">
    <property type="entry name" value="SBP_bac_11"/>
    <property type="match status" value="1"/>
</dbReference>
<dbReference type="CDD" id="cd13519">
    <property type="entry name" value="PBP2_PEB3_AcfC"/>
    <property type="match status" value="1"/>
</dbReference>
<name>A0A3D8IWQ0_9HELI</name>
<evidence type="ECO:0000256" key="2">
    <source>
        <dbReference type="ARBA" id="ARBA00006099"/>
    </source>
</evidence>
<dbReference type="Gene3D" id="3.40.190.10">
    <property type="entry name" value="Periplasmic binding protein-like II"/>
    <property type="match status" value="2"/>
</dbReference>
<keyword evidence="4" id="KW-0732">Signal</keyword>
<dbReference type="InterPro" id="IPR005669">
    <property type="entry name" value="Thiosulph/SO4-bd"/>
</dbReference>
<keyword evidence="7" id="KW-1185">Reference proteome</keyword>
<comment type="similarity">
    <text evidence="2">Belongs to the prokaryotic sulfate-binding protein family.</text>
</comment>
<dbReference type="SUPFAM" id="SSF53850">
    <property type="entry name" value="Periplasmic binding protein-like II"/>
    <property type="match status" value="1"/>
</dbReference>
<evidence type="ECO:0000313" key="6">
    <source>
        <dbReference type="EMBL" id="RDU69386.1"/>
    </source>
</evidence>
<evidence type="ECO:0000256" key="3">
    <source>
        <dbReference type="ARBA" id="ARBA00022448"/>
    </source>
</evidence>
<dbReference type="GO" id="GO:1902358">
    <property type="term" value="P:sulfate transmembrane transport"/>
    <property type="evidence" value="ECO:0007669"/>
    <property type="project" value="InterPro"/>
</dbReference>
<accession>A0A3D8IWQ0</accession>
<dbReference type="Proteomes" id="UP000257045">
    <property type="component" value="Unassembled WGS sequence"/>
</dbReference>
<reference evidence="6 7" key="1">
    <citation type="submission" date="2018-04" db="EMBL/GenBank/DDBJ databases">
        <title>Novel Campyloabacter and Helicobacter Species and Strains.</title>
        <authorList>
            <person name="Mannion A.J."/>
            <person name="Shen Z."/>
            <person name="Fox J.G."/>
        </authorList>
    </citation>
    <scope>NUCLEOTIDE SEQUENCE [LARGE SCALE GENOMIC DNA]</scope>
    <source>
        <strain evidence="6 7">MIT 04-9366</strain>
    </source>
</reference>
<evidence type="ECO:0000256" key="5">
    <source>
        <dbReference type="ARBA" id="ARBA00022764"/>
    </source>
</evidence>
<evidence type="ECO:0000256" key="4">
    <source>
        <dbReference type="ARBA" id="ARBA00022729"/>
    </source>
</evidence>
<dbReference type="RefSeq" id="WP_115569993.1">
    <property type="nucleotide sequence ID" value="NZ_NXLV01000015.1"/>
</dbReference>
<keyword evidence="3" id="KW-0813">Transport</keyword>